<protein>
    <submittedName>
        <fullName evidence="1">Uncharacterized protein</fullName>
    </submittedName>
</protein>
<accession>A0AA89BQB4</accession>
<dbReference type="AlphaFoldDB" id="A0AA89BQB4"/>
<comment type="caution">
    <text evidence="1">The sequence shown here is derived from an EMBL/GenBank/DDBJ whole genome shotgun (WGS) entry which is preliminary data.</text>
</comment>
<organism evidence="1 2">
    <name type="scientific">Pinctada imbricata</name>
    <name type="common">Atlantic pearl-oyster</name>
    <name type="synonym">Pinctada martensii</name>
    <dbReference type="NCBI Taxonomy" id="66713"/>
    <lineage>
        <taxon>Eukaryota</taxon>
        <taxon>Metazoa</taxon>
        <taxon>Spiralia</taxon>
        <taxon>Lophotrochozoa</taxon>
        <taxon>Mollusca</taxon>
        <taxon>Bivalvia</taxon>
        <taxon>Autobranchia</taxon>
        <taxon>Pteriomorphia</taxon>
        <taxon>Pterioida</taxon>
        <taxon>Pterioidea</taxon>
        <taxon>Pteriidae</taxon>
        <taxon>Pinctada</taxon>
    </lineage>
</organism>
<dbReference type="Proteomes" id="UP001186944">
    <property type="component" value="Unassembled WGS sequence"/>
</dbReference>
<name>A0AA89BQB4_PINIB</name>
<keyword evidence="2" id="KW-1185">Reference proteome</keyword>
<sequence length="175" mass="20590">MEHALARMKARLNDAETKYQKLLSMTNFNTQYSLKNNFLILNWKESNSEQLRREFCEIVAQSSGLRLCPRDILAIHRIPKHPGRRGPRPVVVKMINSESRAAVMKCRHTLKRHFNLIDHITPLNIELMNRLKEHPKIANALYYNGHIFACNVEGERRRFDLTDDIEFLLRDVKEP</sequence>
<gene>
    <name evidence="1" type="ORF">FSP39_000141</name>
</gene>
<evidence type="ECO:0000313" key="2">
    <source>
        <dbReference type="Proteomes" id="UP001186944"/>
    </source>
</evidence>
<proteinExistence type="predicted"/>
<dbReference type="EMBL" id="VSWD01000013">
    <property type="protein sequence ID" value="KAK3083604.1"/>
    <property type="molecule type" value="Genomic_DNA"/>
</dbReference>
<evidence type="ECO:0000313" key="1">
    <source>
        <dbReference type="EMBL" id="KAK3083604.1"/>
    </source>
</evidence>
<reference evidence="1" key="1">
    <citation type="submission" date="2019-08" db="EMBL/GenBank/DDBJ databases">
        <title>The improved chromosome-level genome for the pearl oyster Pinctada fucata martensii using PacBio sequencing and Hi-C.</title>
        <authorList>
            <person name="Zheng Z."/>
        </authorList>
    </citation>
    <scope>NUCLEOTIDE SEQUENCE</scope>
    <source>
        <strain evidence="1">ZZ-2019</strain>
        <tissue evidence="1">Adductor muscle</tissue>
    </source>
</reference>